<keyword evidence="3" id="KW-1185">Reference proteome</keyword>
<sequence length="139" mass="15803">MKDRVHRDKGCTGRAGDVGAASDGAWAQVPTLAARSFDDVGLRGRTLDLHRTLPVLVNIGMRCDGGDSKSRKKHKLPIKSGGRVNFRRKAYSLSLFRQPGPMEWPRRQCRRCRWSRLFITHAYSPPTRYSSVRRVRGVR</sequence>
<evidence type="ECO:0000313" key="3">
    <source>
        <dbReference type="Proteomes" id="UP000299102"/>
    </source>
</evidence>
<dbReference type="EMBL" id="BGZK01000700">
    <property type="protein sequence ID" value="GBP56750.1"/>
    <property type="molecule type" value="Genomic_DNA"/>
</dbReference>
<dbReference type="AlphaFoldDB" id="A0A4C1X105"/>
<organism evidence="2 3">
    <name type="scientific">Eumeta variegata</name>
    <name type="common">Bagworm moth</name>
    <name type="synonym">Eumeta japonica</name>
    <dbReference type="NCBI Taxonomy" id="151549"/>
    <lineage>
        <taxon>Eukaryota</taxon>
        <taxon>Metazoa</taxon>
        <taxon>Ecdysozoa</taxon>
        <taxon>Arthropoda</taxon>
        <taxon>Hexapoda</taxon>
        <taxon>Insecta</taxon>
        <taxon>Pterygota</taxon>
        <taxon>Neoptera</taxon>
        <taxon>Endopterygota</taxon>
        <taxon>Lepidoptera</taxon>
        <taxon>Glossata</taxon>
        <taxon>Ditrysia</taxon>
        <taxon>Tineoidea</taxon>
        <taxon>Psychidae</taxon>
        <taxon>Oiketicinae</taxon>
        <taxon>Eumeta</taxon>
    </lineage>
</organism>
<protein>
    <submittedName>
        <fullName evidence="2">Uncharacterized protein</fullName>
    </submittedName>
</protein>
<name>A0A4C1X105_EUMVA</name>
<reference evidence="2 3" key="1">
    <citation type="journal article" date="2019" name="Commun. Biol.">
        <title>The bagworm genome reveals a unique fibroin gene that provides high tensile strength.</title>
        <authorList>
            <person name="Kono N."/>
            <person name="Nakamura H."/>
            <person name="Ohtoshi R."/>
            <person name="Tomita M."/>
            <person name="Numata K."/>
            <person name="Arakawa K."/>
        </authorList>
    </citation>
    <scope>NUCLEOTIDE SEQUENCE [LARGE SCALE GENOMIC DNA]</scope>
</reference>
<accession>A0A4C1X105</accession>
<feature type="compositionally biased region" description="Basic and acidic residues" evidence="1">
    <location>
        <begin position="1"/>
        <end position="11"/>
    </location>
</feature>
<feature type="region of interest" description="Disordered" evidence="1">
    <location>
        <begin position="1"/>
        <end position="20"/>
    </location>
</feature>
<evidence type="ECO:0000313" key="2">
    <source>
        <dbReference type="EMBL" id="GBP56750.1"/>
    </source>
</evidence>
<gene>
    <name evidence="2" type="ORF">EVAR_37006_1</name>
</gene>
<comment type="caution">
    <text evidence="2">The sequence shown here is derived from an EMBL/GenBank/DDBJ whole genome shotgun (WGS) entry which is preliminary data.</text>
</comment>
<dbReference type="Proteomes" id="UP000299102">
    <property type="component" value="Unassembled WGS sequence"/>
</dbReference>
<proteinExistence type="predicted"/>
<evidence type="ECO:0000256" key="1">
    <source>
        <dbReference type="SAM" id="MobiDB-lite"/>
    </source>
</evidence>